<evidence type="ECO:0008006" key="2">
    <source>
        <dbReference type="Google" id="ProtNLM"/>
    </source>
</evidence>
<sequence>MNYGFIITRHVNSEETNRYWNQSVKLLKVYYPNRKVIIIDDNSKQQYVKADCNYDNVTIIQSEYHGRGELLPYIYYLRYKWFPNAVILHDSVFVHRHIPFELTKHPVMPLWHHPYDKENAVNVYRLVSCLTNNYYIRKKLLNNEQFVTLGMNSDAFNLCFGAQAFVSLTFLEHIEKKYRLTNLIPAIINRSDRCSFERVIGLIFNEEYIKMRSIKMVSLFGRIHNFPHAFKYNYKQYKADLSNRLLPSMFVKVWTGR</sequence>
<reference evidence="1" key="1">
    <citation type="journal article" date="2020" name="Nature">
        <title>Giant virus diversity and host interactions through global metagenomics.</title>
        <authorList>
            <person name="Schulz F."/>
            <person name="Roux S."/>
            <person name="Paez-Espino D."/>
            <person name="Jungbluth S."/>
            <person name="Walsh D.A."/>
            <person name="Denef V.J."/>
            <person name="McMahon K.D."/>
            <person name="Konstantinidis K.T."/>
            <person name="Eloe-Fadrosh E.A."/>
            <person name="Kyrpides N.C."/>
            <person name="Woyke T."/>
        </authorList>
    </citation>
    <scope>NUCLEOTIDE SEQUENCE</scope>
    <source>
        <strain evidence="1">GVMAG-M-3300024301-20</strain>
    </source>
</reference>
<dbReference type="AlphaFoldDB" id="A0A6C0IVF5"/>
<evidence type="ECO:0000313" key="1">
    <source>
        <dbReference type="EMBL" id="QHT95817.1"/>
    </source>
</evidence>
<dbReference type="EMBL" id="MN740246">
    <property type="protein sequence ID" value="QHT95817.1"/>
    <property type="molecule type" value="Genomic_DNA"/>
</dbReference>
<accession>A0A6C0IVF5</accession>
<protein>
    <recommendedName>
        <fullName evidence="2">Glycosyltransferase</fullName>
    </recommendedName>
</protein>
<name>A0A6C0IVF5_9ZZZZ</name>
<organism evidence="1">
    <name type="scientific">viral metagenome</name>
    <dbReference type="NCBI Taxonomy" id="1070528"/>
    <lineage>
        <taxon>unclassified sequences</taxon>
        <taxon>metagenomes</taxon>
        <taxon>organismal metagenomes</taxon>
    </lineage>
</organism>
<proteinExistence type="predicted"/>